<evidence type="ECO:0000256" key="5">
    <source>
        <dbReference type="SAM" id="Phobius"/>
    </source>
</evidence>
<evidence type="ECO:0000256" key="3">
    <source>
        <dbReference type="ARBA" id="ARBA00022989"/>
    </source>
</evidence>
<reference evidence="6 7" key="1">
    <citation type="journal article" date="2015" name="Genome Biol.">
        <title>Comparative genomics of Steinernema reveals deeply conserved gene regulatory networks.</title>
        <authorList>
            <person name="Dillman A.R."/>
            <person name="Macchietto M."/>
            <person name="Porter C.F."/>
            <person name="Rogers A."/>
            <person name="Williams B."/>
            <person name="Antoshechkin I."/>
            <person name="Lee M.M."/>
            <person name="Goodwin Z."/>
            <person name="Lu X."/>
            <person name="Lewis E.E."/>
            <person name="Goodrich-Blair H."/>
            <person name="Stock S.P."/>
            <person name="Adams B.J."/>
            <person name="Sternberg P.W."/>
            <person name="Mortazavi A."/>
        </authorList>
    </citation>
    <scope>NUCLEOTIDE SEQUENCE [LARGE SCALE GENOMIC DNA]</scope>
    <source>
        <strain evidence="6 7">ALL</strain>
    </source>
</reference>
<dbReference type="PANTHER" id="PTHR12479:SF13">
    <property type="entry name" value="DUF4149 DOMAIN-CONTAINING PROTEIN"/>
    <property type="match status" value="1"/>
</dbReference>
<evidence type="ECO:0000256" key="4">
    <source>
        <dbReference type="ARBA" id="ARBA00023136"/>
    </source>
</evidence>
<dbReference type="GO" id="GO:0005765">
    <property type="term" value="C:lysosomal membrane"/>
    <property type="evidence" value="ECO:0007669"/>
    <property type="project" value="TreeGrafter"/>
</dbReference>
<keyword evidence="4 5" id="KW-0472">Membrane</keyword>
<dbReference type="PANTHER" id="PTHR12479">
    <property type="entry name" value="LYSOSOMAL-ASSOCIATED TRANSMEMBRANE PROTEIN"/>
    <property type="match status" value="1"/>
</dbReference>
<feature type="transmembrane region" description="Helical" evidence="5">
    <location>
        <begin position="148"/>
        <end position="168"/>
    </location>
</feature>
<keyword evidence="7" id="KW-1185">Reference proteome</keyword>
<dbReference type="GO" id="GO:0012505">
    <property type="term" value="C:endomembrane system"/>
    <property type="evidence" value="ECO:0007669"/>
    <property type="project" value="UniProtKB-SubCell"/>
</dbReference>
<evidence type="ECO:0000256" key="1">
    <source>
        <dbReference type="ARBA" id="ARBA00004127"/>
    </source>
</evidence>
<feature type="transmembrane region" description="Helical" evidence="5">
    <location>
        <begin position="78"/>
        <end position="99"/>
    </location>
</feature>
<dbReference type="Proteomes" id="UP000298663">
    <property type="component" value="Unassembled WGS sequence"/>
</dbReference>
<evidence type="ECO:0000313" key="6">
    <source>
        <dbReference type="EMBL" id="TKR96222.1"/>
    </source>
</evidence>
<keyword evidence="3 5" id="KW-1133">Transmembrane helix</keyword>
<accession>A0A4U5PHW2</accession>
<protein>
    <submittedName>
        <fullName evidence="6">Uncharacterized protein</fullName>
    </submittedName>
</protein>
<organism evidence="6 7">
    <name type="scientific">Steinernema carpocapsae</name>
    <name type="common">Entomopathogenic nematode</name>
    <dbReference type="NCBI Taxonomy" id="34508"/>
    <lineage>
        <taxon>Eukaryota</taxon>
        <taxon>Metazoa</taxon>
        <taxon>Ecdysozoa</taxon>
        <taxon>Nematoda</taxon>
        <taxon>Chromadorea</taxon>
        <taxon>Rhabditida</taxon>
        <taxon>Tylenchina</taxon>
        <taxon>Panagrolaimomorpha</taxon>
        <taxon>Strongyloidoidea</taxon>
        <taxon>Steinernematidae</taxon>
        <taxon>Steinernema</taxon>
    </lineage>
</organism>
<dbReference type="InterPro" id="IPR051115">
    <property type="entry name" value="LAPTM_transporter"/>
</dbReference>
<evidence type="ECO:0000256" key="2">
    <source>
        <dbReference type="ARBA" id="ARBA00022692"/>
    </source>
</evidence>
<reference evidence="6 7" key="2">
    <citation type="journal article" date="2019" name="G3 (Bethesda)">
        <title>Hybrid Assembly of the Genome of the Entomopathogenic Nematode Steinernema carpocapsae Identifies the X-Chromosome.</title>
        <authorList>
            <person name="Serra L."/>
            <person name="Macchietto M."/>
            <person name="Macias-Munoz A."/>
            <person name="McGill C.J."/>
            <person name="Rodriguez I.M."/>
            <person name="Rodriguez B."/>
            <person name="Murad R."/>
            <person name="Mortazavi A."/>
        </authorList>
    </citation>
    <scope>NUCLEOTIDE SEQUENCE [LARGE SCALE GENOMIC DNA]</scope>
    <source>
        <strain evidence="6 7">ALL</strain>
    </source>
</reference>
<comment type="caution">
    <text evidence="6">The sequence shown here is derived from an EMBL/GenBank/DDBJ whole genome shotgun (WGS) entry which is preliminary data.</text>
</comment>
<dbReference type="AlphaFoldDB" id="A0A4U5PHW2"/>
<dbReference type="EMBL" id="AZBU02000002">
    <property type="protein sequence ID" value="TKR96222.1"/>
    <property type="molecule type" value="Genomic_DNA"/>
</dbReference>
<feature type="transmembrane region" description="Helical" evidence="5">
    <location>
        <begin position="193"/>
        <end position="214"/>
    </location>
</feature>
<comment type="subcellular location">
    <subcellularLocation>
        <location evidence="1">Endomembrane system</location>
        <topology evidence="1">Multi-pass membrane protein</topology>
    </subcellularLocation>
</comment>
<gene>
    <name evidence="6" type="ORF">L596_010272</name>
</gene>
<dbReference type="OrthoDB" id="5801335at2759"/>
<evidence type="ECO:0000313" key="7">
    <source>
        <dbReference type="Proteomes" id="UP000298663"/>
    </source>
</evidence>
<proteinExistence type="predicted"/>
<name>A0A4U5PHW2_STECR</name>
<keyword evidence="2 5" id="KW-0812">Transmembrane</keyword>
<feature type="transmembrane region" description="Helical" evidence="5">
    <location>
        <begin position="119"/>
        <end position="141"/>
    </location>
</feature>
<sequence>MGRLGGWRRVVRRAKRPSRFEPNIEMVLAMPKRANRANREAQYRIGMADLGMDSLWDPEASKYQCLCRMVHVARASLYIAYAQMFICFVFSLFFSYYYLMAISGYISAEHWINQYTARFISNLLFAIALQLAFIVVMIHGIRTERRSLLLPYLVFSSIAIFIGIAQLINDFFGIMRMSTVYNSELKQAYNHQFIVHVIGTMIHLWCLSVVWRCYGYFGDKKVARQIGEQLTATHVAFQYPDLSNGYVAMCQPPPYADTVLSAGAAAVIPDASIGVADAGDKQPLTLQQQK</sequence>